<name>A0A850TAS0_9BACT</name>
<evidence type="ECO:0000313" key="1">
    <source>
        <dbReference type="EMBL" id="NWH05698.1"/>
    </source>
</evidence>
<organism evidence="1 2">
    <name type="scientific">Desulfobacter latus</name>
    <dbReference type="NCBI Taxonomy" id="2292"/>
    <lineage>
        <taxon>Bacteria</taxon>
        <taxon>Pseudomonadati</taxon>
        <taxon>Thermodesulfobacteriota</taxon>
        <taxon>Desulfobacteria</taxon>
        <taxon>Desulfobacterales</taxon>
        <taxon>Desulfobacteraceae</taxon>
        <taxon>Desulfobacter</taxon>
    </lineage>
</organism>
<dbReference type="RefSeq" id="WP_178367156.1">
    <property type="nucleotide sequence ID" value="NZ_JACADJ010000043.1"/>
</dbReference>
<accession>A0A850TAS0</accession>
<sequence length="418" mass="48878">MCGYCVESIGVERLLTKEKFTKEDLFFSDFFIQEIADLNQGIHTLLSFILDCEITENEKLERLNSHIILCRLLEILIDNGMDSPKYGSLLQNEWIIKSIVCESLENTCRIETLNRVASWLPHLNSCYNLNRWDSDEPIQKANKRFPNIHFFYPLYQADTYFNKVKWHTFLNQADLPKECMAILNHYISWWLKGGDLKENDSSHIKERLAGTGVIYDPIMTVPKEERVVFDLAFRALFFSACYLSKLHLHNDCVKKLILTPPSKIPFFDGMDLWLQRKATERIYRFEGVSFFLHSIDDIRTMLPLYLMEKCNITGYDKNALCQAIKLSKQYDDDFEMFYEQLCCGISIRSVLDAEKELEERQKQLLASLSDSDRKKLRELVIKEALEEFPEFSESLDEQAIECCMLSKVEDFIAGQDLT</sequence>
<evidence type="ECO:0000313" key="2">
    <source>
        <dbReference type="Proteomes" id="UP000553343"/>
    </source>
</evidence>
<dbReference type="Proteomes" id="UP000553343">
    <property type="component" value="Unassembled WGS sequence"/>
</dbReference>
<comment type="caution">
    <text evidence="1">The sequence shown here is derived from an EMBL/GenBank/DDBJ whole genome shotgun (WGS) entry which is preliminary data.</text>
</comment>
<gene>
    <name evidence="1" type="ORF">HXW94_12000</name>
</gene>
<keyword evidence="2" id="KW-1185">Reference proteome</keyword>
<dbReference type="EMBL" id="JACADJ010000043">
    <property type="protein sequence ID" value="NWH05698.1"/>
    <property type="molecule type" value="Genomic_DNA"/>
</dbReference>
<reference evidence="1 2" key="1">
    <citation type="submission" date="2020-06" db="EMBL/GenBank/DDBJ databases">
        <title>High-quality draft genome of sulfate reducer Desulfobacter latus type strain AcrS2 isolated from marine sediment.</title>
        <authorList>
            <person name="Hoppe M."/>
            <person name="Larsen C.K."/>
            <person name="Marshall I.P.G."/>
            <person name="Schramm A."/>
            <person name="Marietou A.G."/>
        </authorList>
    </citation>
    <scope>NUCLEOTIDE SEQUENCE [LARGE SCALE GENOMIC DNA]</scope>
    <source>
        <strain evidence="1 2">AcRS2</strain>
    </source>
</reference>
<proteinExistence type="predicted"/>
<dbReference type="AlphaFoldDB" id="A0A850TAS0"/>
<protein>
    <submittedName>
        <fullName evidence="1">Uncharacterized protein</fullName>
    </submittedName>
</protein>